<evidence type="ECO:0000256" key="3">
    <source>
        <dbReference type="SAM" id="SignalP"/>
    </source>
</evidence>
<keyword evidence="3" id="KW-0732">Signal</keyword>
<keyword evidence="5" id="KW-1185">Reference proteome</keyword>
<evidence type="ECO:0000313" key="5">
    <source>
        <dbReference type="Proteomes" id="UP001412067"/>
    </source>
</evidence>
<protein>
    <submittedName>
        <fullName evidence="4">Adenine/guanine permease AZG1</fullName>
    </submittedName>
</protein>
<feature type="signal peptide" evidence="3">
    <location>
        <begin position="1"/>
        <end position="20"/>
    </location>
</feature>
<accession>A0ABR2MPQ0</accession>
<dbReference type="PANTHER" id="PTHR43337">
    <property type="entry name" value="XANTHINE/URACIL PERMEASE C887.17-RELATED"/>
    <property type="match status" value="1"/>
</dbReference>
<name>A0ABR2MPQ0_9ASPA</name>
<dbReference type="Proteomes" id="UP001412067">
    <property type="component" value="Unassembled WGS sequence"/>
</dbReference>
<gene>
    <name evidence="4" type="primary">AZG1</name>
    <name evidence="4" type="ORF">KSP40_PGU012025</name>
</gene>
<feature type="chain" id="PRO_5046381334" evidence="3">
    <location>
        <begin position="21"/>
        <end position="131"/>
    </location>
</feature>
<dbReference type="PANTHER" id="PTHR43337:SF1">
    <property type="entry name" value="XANTHINE_URACIL PERMEASE C887.17-RELATED"/>
    <property type="match status" value="1"/>
</dbReference>
<keyword evidence="2" id="KW-0813">Transport</keyword>
<reference evidence="4 5" key="1">
    <citation type="journal article" date="2022" name="Nat. Plants">
        <title>Genomes of leafy and leafless Platanthera orchids illuminate the evolution of mycoheterotrophy.</title>
        <authorList>
            <person name="Li M.H."/>
            <person name="Liu K.W."/>
            <person name="Li Z."/>
            <person name="Lu H.C."/>
            <person name="Ye Q.L."/>
            <person name="Zhang D."/>
            <person name="Wang J.Y."/>
            <person name="Li Y.F."/>
            <person name="Zhong Z.M."/>
            <person name="Liu X."/>
            <person name="Yu X."/>
            <person name="Liu D.K."/>
            <person name="Tu X.D."/>
            <person name="Liu B."/>
            <person name="Hao Y."/>
            <person name="Liao X.Y."/>
            <person name="Jiang Y.T."/>
            <person name="Sun W.H."/>
            <person name="Chen J."/>
            <person name="Chen Y.Q."/>
            <person name="Ai Y."/>
            <person name="Zhai J.W."/>
            <person name="Wu S.S."/>
            <person name="Zhou Z."/>
            <person name="Hsiao Y.Y."/>
            <person name="Wu W.L."/>
            <person name="Chen Y.Y."/>
            <person name="Lin Y.F."/>
            <person name="Hsu J.L."/>
            <person name="Li C.Y."/>
            <person name="Wang Z.W."/>
            <person name="Zhao X."/>
            <person name="Zhong W.Y."/>
            <person name="Ma X.K."/>
            <person name="Ma L."/>
            <person name="Huang J."/>
            <person name="Chen G.Z."/>
            <person name="Huang M.Z."/>
            <person name="Huang L."/>
            <person name="Peng D.H."/>
            <person name="Luo Y.B."/>
            <person name="Zou S.Q."/>
            <person name="Chen S.P."/>
            <person name="Lan S."/>
            <person name="Tsai W.C."/>
            <person name="Van de Peer Y."/>
            <person name="Liu Z.J."/>
        </authorList>
    </citation>
    <scope>NUCLEOTIDE SEQUENCE [LARGE SCALE GENOMIC DNA]</scope>
    <source>
        <strain evidence="4">Lor288</strain>
    </source>
</reference>
<organism evidence="4 5">
    <name type="scientific">Platanthera guangdongensis</name>
    <dbReference type="NCBI Taxonomy" id="2320717"/>
    <lineage>
        <taxon>Eukaryota</taxon>
        <taxon>Viridiplantae</taxon>
        <taxon>Streptophyta</taxon>
        <taxon>Embryophyta</taxon>
        <taxon>Tracheophyta</taxon>
        <taxon>Spermatophyta</taxon>
        <taxon>Magnoliopsida</taxon>
        <taxon>Liliopsida</taxon>
        <taxon>Asparagales</taxon>
        <taxon>Orchidaceae</taxon>
        <taxon>Orchidoideae</taxon>
        <taxon>Orchideae</taxon>
        <taxon>Orchidinae</taxon>
        <taxon>Platanthera</taxon>
    </lineage>
</organism>
<evidence type="ECO:0000256" key="1">
    <source>
        <dbReference type="ARBA" id="ARBA00004127"/>
    </source>
</evidence>
<proteinExistence type="predicted"/>
<comment type="caution">
    <text evidence="4">The sequence shown here is derived from an EMBL/GenBank/DDBJ whole genome shotgun (WGS) entry which is preliminary data.</text>
</comment>
<dbReference type="InterPro" id="IPR045018">
    <property type="entry name" value="Azg-like"/>
</dbReference>
<evidence type="ECO:0000313" key="4">
    <source>
        <dbReference type="EMBL" id="KAK8966046.1"/>
    </source>
</evidence>
<evidence type="ECO:0000256" key="2">
    <source>
        <dbReference type="ARBA" id="ARBA00022448"/>
    </source>
</evidence>
<comment type="subcellular location">
    <subcellularLocation>
        <location evidence="1">Endomembrane system</location>
        <topology evidence="1">Multi-pass membrane protein</topology>
    </subcellularLocation>
</comment>
<sequence>MEAHPTLALIFASIISDSGATCSISNCFHPSPSCKFPPKVDPGYTNYVARTHRELITATTVASLIGSALMAGFFANLPITLTPGNGTNAYFAYSVVGFHGSGRVPNVQIREEIWQFLRPSLLRSHERETLE</sequence>
<dbReference type="EMBL" id="JBBWWR010000005">
    <property type="protein sequence ID" value="KAK8966046.1"/>
    <property type="molecule type" value="Genomic_DNA"/>
</dbReference>